<accession>A0A1C4AE50</accession>
<evidence type="ECO:0000313" key="2">
    <source>
        <dbReference type="Proteomes" id="UP000198515"/>
    </source>
</evidence>
<keyword evidence="2" id="KW-1185">Reference proteome</keyword>
<gene>
    <name evidence="1" type="ORF">GA0061070_100484</name>
</gene>
<dbReference type="Proteomes" id="UP000198515">
    <property type="component" value="Unassembled WGS sequence"/>
</dbReference>
<sequence>MWVIASFWNTSRGLASRVTELFQRYRYFWYAKWNPAVYLYR</sequence>
<evidence type="ECO:0000313" key="1">
    <source>
        <dbReference type="EMBL" id="SCB92879.1"/>
    </source>
</evidence>
<dbReference type="EMBL" id="FMBC01000004">
    <property type="protein sequence ID" value="SCB92879.1"/>
    <property type="molecule type" value="Genomic_DNA"/>
</dbReference>
<protein>
    <submittedName>
        <fullName evidence="1">Uncharacterized protein</fullName>
    </submittedName>
</protein>
<proteinExistence type="predicted"/>
<organism evidence="1 2">
    <name type="scientific">Kosakonia oryziphila</name>
    <dbReference type="NCBI Taxonomy" id="1005667"/>
    <lineage>
        <taxon>Bacteria</taxon>
        <taxon>Pseudomonadati</taxon>
        <taxon>Pseudomonadota</taxon>
        <taxon>Gammaproteobacteria</taxon>
        <taxon>Enterobacterales</taxon>
        <taxon>Enterobacteriaceae</taxon>
        <taxon>Kosakonia</taxon>
    </lineage>
</organism>
<name>A0A1C4AE50_9ENTR</name>
<reference evidence="2" key="1">
    <citation type="submission" date="2016-08" db="EMBL/GenBank/DDBJ databases">
        <authorList>
            <person name="Varghese N."/>
            <person name="Submissions Spin"/>
        </authorList>
    </citation>
    <scope>NUCLEOTIDE SEQUENCE [LARGE SCALE GENOMIC DNA]</scope>
    <source>
        <strain evidence="2">REICA_142</strain>
    </source>
</reference>
<dbReference type="AlphaFoldDB" id="A0A1C4AE50"/>